<evidence type="ECO:0008006" key="3">
    <source>
        <dbReference type="Google" id="ProtNLM"/>
    </source>
</evidence>
<dbReference type="OrthoDB" id="5917957at2"/>
<gene>
    <name evidence="1" type="ORF">C7446_2537</name>
</gene>
<reference evidence="1 2" key="1">
    <citation type="submission" date="2018-10" db="EMBL/GenBank/DDBJ databases">
        <title>Genomic Encyclopedia of Type Strains, Phase IV (KMG-IV): sequencing the most valuable type-strain genomes for metagenomic binning, comparative biology and taxonomic classification.</title>
        <authorList>
            <person name="Goeker M."/>
        </authorList>
    </citation>
    <scope>NUCLEOTIDE SEQUENCE [LARGE SCALE GENOMIC DNA]</scope>
    <source>
        <strain evidence="1 2">DSM 23229</strain>
    </source>
</reference>
<sequence>MLAQLIEEIGTVKVAKACGVSKGLVSIWKRNGTLPYKHPGNRTAGYERAIARLAGMPVAELRKQIRQEGAA</sequence>
<comment type="caution">
    <text evidence="1">The sequence shown here is derived from an EMBL/GenBank/DDBJ whole genome shotgun (WGS) entry which is preliminary data.</text>
</comment>
<dbReference type="GO" id="GO:0003677">
    <property type="term" value="F:DNA binding"/>
    <property type="evidence" value="ECO:0007669"/>
    <property type="project" value="InterPro"/>
</dbReference>
<organism evidence="1 2">
    <name type="scientific">Kushneria sinocarnis</name>
    <dbReference type="NCBI Taxonomy" id="595502"/>
    <lineage>
        <taxon>Bacteria</taxon>
        <taxon>Pseudomonadati</taxon>
        <taxon>Pseudomonadota</taxon>
        <taxon>Gammaproteobacteria</taxon>
        <taxon>Oceanospirillales</taxon>
        <taxon>Halomonadaceae</taxon>
        <taxon>Kushneria</taxon>
    </lineage>
</organism>
<keyword evidence="2" id="KW-1185">Reference proteome</keyword>
<dbReference type="RefSeq" id="WP_121173453.1">
    <property type="nucleotide sequence ID" value="NZ_RBIN01000007.1"/>
</dbReference>
<dbReference type="AlphaFoldDB" id="A0A420WUJ8"/>
<protein>
    <recommendedName>
        <fullName evidence="3">YdaS antitoxin of YdaST toxin-antitoxin system</fullName>
    </recommendedName>
</protein>
<evidence type="ECO:0000313" key="2">
    <source>
        <dbReference type="Proteomes" id="UP000281975"/>
    </source>
</evidence>
<evidence type="ECO:0000313" key="1">
    <source>
        <dbReference type="EMBL" id="RKQ97118.1"/>
    </source>
</evidence>
<dbReference type="InterPro" id="IPR010982">
    <property type="entry name" value="Lambda_DNA-bd_dom_sf"/>
</dbReference>
<dbReference type="Proteomes" id="UP000281975">
    <property type="component" value="Unassembled WGS sequence"/>
</dbReference>
<dbReference type="EMBL" id="RBIN01000007">
    <property type="protein sequence ID" value="RKQ97118.1"/>
    <property type="molecule type" value="Genomic_DNA"/>
</dbReference>
<name>A0A420WUJ8_9GAMM</name>
<proteinExistence type="predicted"/>
<dbReference type="Gene3D" id="1.10.260.40">
    <property type="entry name" value="lambda repressor-like DNA-binding domains"/>
    <property type="match status" value="1"/>
</dbReference>
<accession>A0A420WUJ8</accession>